<proteinExistence type="predicted"/>
<evidence type="ECO:0000256" key="1">
    <source>
        <dbReference type="SAM" id="MobiDB-lite"/>
    </source>
</evidence>
<keyword evidence="2" id="KW-0812">Transmembrane</keyword>
<feature type="compositionally biased region" description="Basic and acidic residues" evidence="1">
    <location>
        <begin position="54"/>
        <end position="66"/>
    </location>
</feature>
<evidence type="ECO:0000313" key="4">
    <source>
        <dbReference type="Proteomes" id="UP001152178"/>
    </source>
</evidence>
<comment type="caution">
    <text evidence="3">The sequence shown here is derived from an EMBL/GenBank/DDBJ whole genome shotgun (WGS) entry which is preliminary data.</text>
</comment>
<protein>
    <submittedName>
        <fullName evidence="3">Uncharacterized protein</fullName>
    </submittedName>
</protein>
<feature type="transmembrane region" description="Helical" evidence="2">
    <location>
        <begin position="186"/>
        <end position="212"/>
    </location>
</feature>
<feature type="transmembrane region" description="Helical" evidence="2">
    <location>
        <begin position="132"/>
        <end position="150"/>
    </location>
</feature>
<reference evidence="3" key="1">
    <citation type="submission" date="2022-11" db="EMBL/GenBank/DDBJ databases">
        <authorList>
            <person name="Coimbra C."/>
        </authorList>
    </citation>
    <scope>NUCLEOTIDE SEQUENCE</scope>
    <source>
        <strain evidence="3">Jales19</strain>
    </source>
</reference>
<keyword evidence="2" id="KW-1133">Transmembrane helix</keyword>
<dbReference type="EMBL" id="JAPFQA010000022">
    <property type="protein sequence ID" value="MCZ8548172.1"/>
    <property type="molecule type" value="Genomic_DNA"/>
</dbReference>
<feature type="compositionally biased region" description="Polar residues" evidence="1">
    <location>
        <begin position="95"/>
        <end position="106"/>
    </location>
</feature>
<keyword evidence="4" id="KW-1185">Reference proteome</keyword>
<feature type="region of interest" description="Disordered" evidence="1">
    <location>
        <begin position="54"/>
        <end position="113"/>
    </location>
</feature>
<evidence type="ECO:0000313" key="3">
    <source>
        <dbReference type="EMBL" id="MCZ8548172.1"/>
    </source>
</evidence>
<dbReference type="RefSeq" id="WP_269908428.1">
    <property type="nucleotide sequence ID" value="NZ_JAPFQA010000022.1"/>
</dbReference>
<accession>A0ABT4R2V9</accession>
<organism evidence="3 4">
    <name type="scientific">Mesorhizobium qingshengii</name>
    <dbReference type="NCBI Taxonomy" id="1165689"/>
    <lineage>
        <taxon>Bacteria</taxon>
        <taxon>Pseudomonadati</taxon>
        <taxon>Pseudomonadota</taxon>
        <taxon>Alphaproteobacteria</taxon>
        <taxon>Hyphomicrobiales</taxon>
        <taxon>Phyllobacteriaceae</taxon>
        <taxon>Mesorhizobium</taxon>
    </lineage>
</organism>
<keyword evidence="2" id="KW-0472">Membrane</keyword>
<evidence type="ECO:0000256" key="2">
    <source>
        <dbReference type="SAM" id="Phobius"/>
    </source>
</evidence>
<dbReference type="Proteomes" id="UP001152178">
    <property type="component" value="Unassembled WGS sequence"/>
</dbReference>
<feature type="transmembrane region" description="Helical" evidence="2">
    <location>
        <begin position="156"/>
        <end position="174"/>
    </location>
</feature>
<sequence>MKEYAISIVMRKENYSMGFFGNRIVLVRWTSAMLAISALLFAAAVLMEGSGHHEPARAAAHDEAAKAGEQAAGGHDEAAENSNVKQGGDSAEVGETSSHAEASETGSRAEAGDAVGRPKEAILGIDLENPRLAWGFVGVSILLAAAVMRFGAVVRLGNATLLLAILLAGVAAILDGREVILQLTRANASVAGLATLTALAHAAVVILAVLAWQAAFPNAGSATRRDTQ</sequence>
<gene>
    <name evidence="3" type="ORF">OOJ09_28690</name>
</gene>
<name>A0ABT4R2V9_9HYPH</name>
<feature type="transmembrane region" description="Helical" evidence="2">
    <location>
        <begin position="26"/>
        <end position="47"/>
    </location>
</feature>